<proteinExistence type="predicted"/>
<evidence type="ECO:0000313" key="3">
    <source>
        <dbReference type="Proteomes" id="UP000184300"/>
    </source>
</evidence>
<dbReference type="RefSeq" id="XP_022402325.1">
    <property type="nucleotide sequence ID" value="XM_022544428.1"/>
</dbReference>
<protein>
    <submittedName>
        <fullName evidence="2">Uncharacterized protein</fullName>
    </submittedName>
</protein>
<feature type="compositionally biased region" description="Acidic residues" evidence="1">
    <location>
        <begin position="42"/>
        <end position="71"/>
    </location>
</feature>
<organism evidence="2 3">
    <name type="scientific">Aspergillus glaucus CBS 516.65</name>
    <dbReference type="NCBI Taxonomy" id="1160497"/>
    <lineage>
        <taxon>Eukaryota</taxon>
        <taxon>Fungi</taxon>
        <taxon>Dikarya</taxon>
        <taxon>Ascomycota</taxon>
        <taxon>Pezizomycotina</taxon>
        <taxon>Eurotiomycetes</taxon>
        <taxon>Eurotiomycetidae</taxon>
        <taxon>Eurotiales</taxon>
        <taxon>Aspergillaceae</taxon>
        <taxon>Aspergillus</taxon>
        <taxon>Aspergillus subgen. Aspergillus</taxon>
    </lineage>
</organism>
<gene>
    <name evidence="2" type="ORF">ASPGLDRAFT_34406</name>
</gene>
<dbReference type="EMBL" id="KV878894">
    <property type="protein sequence ID" value="OJJ85627.1"/>
    <property type="molecule type" value="Genomic_DNA"/>
</dbReference>
<accession>A0A1L9VNX7</accession>
<sequence>MLMQGSFVALQHLVSLREPFLAPLTIILNKSTDLPDIFSDNTTDDSIDSESEPDSGDDPNDDSDDDLILDDEEGQELPAEYYLQEAECLNVSQLHQKRYSPRTQDKLDKTQKYWDQFCYNGNYDPIKHFHWFSDLEEMVCFLKALFSW</sequence>
<dbReference type="VEuPathDB" id="FungiDB:ASPGLDRAFT_34406"/>
<dbReference type="GeneID" id="34460689"/>
<reference evidence="3" key="1">
    <citation type="journal article" date="2017" name="Genome Biol.">
        <title>Comparative genomics reveals high biological diversity and specific adaptations in the industrially and medically important fungal genus Aspergillus.</title>
        <authorList>
            <person name="de Vries R.P."/>
            <person name="Riley R."/>
            <person name="Wiebenga A."/>
            <person name="Aguilar-Osorio G."/>
            <person name="Amillis S."/>
            <person name="Uchima C.A."/>
            <person name="Anderluh G."/>
            <person name="Asadollahi M."/>
            <person name="Askin M."/>
            <person name="Barry K."/>
            <person name="Battaglia E."/>
            <person name="Bayram O."/>
            <person name="Benocci T."/>
            <person name="Braus-Stromeyer S.A."/>
            <person name="Caldana C."/>
            <person name="Canovas D."/>
            <person name="Cerqueira G.C."/>
            <person name="Chen F."/>
            <person name="Chen W."/>
            <person name="Choi C."/>
            <person name="Clum A."/>
            <person name="Dos Santos R.A."/>
            <person name="Damasio A.R."/>
            <person name="Diallinas G."/>
            <person name="Emri T."/>
            <person name="Fekete E."/>
            <person name="Flipphi M."/>
            <person name="Freyberg S."/>
            <person name="Gallo A."/>
            <person name="Gournas C."/>
            <person name="Habgood R."/>
            <person name="Hainaut M."/>
            <person name="Harispe M.L."/>
            <person name="Henrissat B."/>
            <person name="Hilden K.S."/>
            <person name="Hope R."/>
            <person name="Hossain A."/>
            <person name="Karabika E."/>
            <person name="Karaffa L."/>
            <person name="Karanyi Z."/>
            <person name="Krasevec N."/>
            <person name="Kuo A."/>
            <person name="Kusch H."/>
            <person name="LaButti K."/>
            <person name="Lagendijk E.L."/>
            <person name="Lapidus A."/>
            <person name="Levasseur A."/>
            <person name="Lindquist E."/>
            <person name="Lipzen A."/>
            <person name="Logrieco A.F."/>
            <person name="MacCabe A."/>
            <person name="Maekelae M.R."/>
            <person name="Malavazi I."/>
            <person name="Melin P."/>
            <person name="Meyer V."/>
            <person name="Mielnichuk N."/>
            <person name="Miskei M."/>
            <person name="Molnar A.P."/>
            <person name="Mule G."/>
            <person name="Ngan C.Y."/>
            <person name="Orejas M."/>
            <person name="Orosz E."/>
            <person name="Ouedraogo J.P."/>
            <person name="Overkamp K.M."/>
            <person name="Park H.-S."/>
            <person name="Perrone G."/>
            <person name="Piumi F."/>
            <person name="Punt P.J."/>
            <person name="Ram A.F."/>
            <person name="Ramon A."/>
            <person name="Rauscher S."/>
            <person name="Record E."/>
            <person name="Riano-Pachon D.M."/>
            <person name="Robert V."/>
            <person name="Roehrig J."/>
            <person name="Ruller R."/>
            <person name="Salamov A."/>
            <person name="Salih N.S."/>
            <person name="Samson R.A."/>
            <person name="Sandor E."/>
            <person name="Sanguinetti M."/>
            <person name="Schuetze T."/>
            <person name="Sepcic K."/>
            <person name="Shelest E."/>
            <person name="Sherlock G."/>
            <person name="Sophianopoulou V."/>
            <person name="Squina F.M."/>
            <person name="Sun H."/>
            <person name="Susca A."/>
            <person name="Todd R.B."/>
            <person name="Tsang A."/>
            <person name="Unkles S.E."/>
            <person name="van de Wiele N."/>
            <person name="van Rossen-Uffink D."/>
            <person name="Oliveira J.V."/>
            <person name="Vesth T.C."/>
            <person name="Visser J."/>
            <person name="Yu J.-H."/>
            <person name="Zhou M."/>
            <person name="Andersen M.R."/>
            <person name="Archer D.B."/>
            <person name="Baker S.E."/>
            <person name="Benoit I."/>
            <person name="Brakhage A.A."/>
            <person name="Braus G.H."/>
            <person name="Fischer R."/>
            <person name="Frisvad J.C."/>
            <person name="Goldman G.H."/>
            <person name="Houbraken J."/>
            <person name="Oakley B."/>
            <person name="Pocsi I."/>
            <person name="Scazzocchio C."/>
            <person name="Seiboth B."/>
            <person name="vanKuyk P.A."/>
            <person name="Wortman J."/>
            <person name="Dyer P.S."/>
            <person name="Grigoriev I.V."/>
        </authorList>
    </citation>
    <scope>NUCLEOTIDE SEQUENCE [LARGE SCALE GENOMIC DNA]</scope>
    <source>
        <strain evidence="3">CBS 516.65</strain>
    </source>
</reference>
<dbReference type="Proteomes" id="UP000184300">
    <property type="component" value="Unassembled WGS sequence"/>
</dbReference>
<evidence type="ECO:0000256" key="1">
    <source>
        <dbReference type="SAM" id="MobiDB-lite"/>
    </source>
</evidence>
<dbReference type="STRING" id="1160497.A0A1L9VNX7"/>
<dbReference type="AlphaFoldDB" id="A0A1L9VNX7"/>
<feature type="region of interest" description="Disordered" evidence="1">
    <location>
        <begin position="38"/>
        <end position="71"/>
    </location>
</feature>
<evidence type="ECO:0000313" key="2">
    <source>
        <dbReference type="EMBL" id="OJJ85627.1"/>
    </source>
</evidence>
<dbReference type="OrthoDB" id="3544487at2759"/>
<name>A0A1L9VNX7_ASPGL</name>
<keyword evidence="3" id="KW-1185">Reference proteome</keyword>